<accession>A2FUL9</accession>
<proteinExistence type="predicted"/>
<dbReference type="AlphaFoldDB" id="A2FUL9"/>
<dbReference type="SMR" id="A2FUL9"/>
<evidence type="ECO:0000256" key="5">
    <source>
        <dbReference type="SAM" id="Coils"/>
    </source>
</evidence>
<evidence type="ECO:0000256" key="2">
    <source>
        <dbReference type="ARBA" id="ARBA00022692"/>
    </source>
</evidence>
<evidence type="ECO:0000313" key="7">
    <source>
        <dbReference type="EMBL" id="EAX91399.1"/>
    </source>
</evidence>
<name>A2FUL9_TRIV3</name>
<dbReference type="InterPro" id="IPR052250">
    <property type="entry name" value="PDI_TMX3"/>
</dbReference>
<dbReference type="VEuPathDB" id="TrichDB:TVAG_350930"/>
<dbReference type="Gene3D" id="3.40.30.10">
    <property type="entry name" value="Glutaredoxin"/>
    <property type="match status" value="2"/>
</dbReference>
<keyword evidence="3" id="KW-1133">Transmembrane helix</keyword>
<reference evidence="7" key="1">
    <citation type="submission" date="2006-10" db="EMBL/GenBank/DDBJ databases">
        <authorList>
            <person name="Amadeo P."/>
            <person name="Zhao Q."/>
            <person name="Wortman J."/>
            <person name="Fraser-Liggett C."/>
            <person name="Carlton J."/>
        </authorList>
    </citation>
    <scope>NUCLEOTIDE SEQUENCE</scope>
    <source>
        <strain evidence="7">G3</strain>
    </source>
</reference>
<dbReference type="InterPro" id="IPR036249">
    <property type="entry name" value="Thioredoxin-like_sf"/>
</dbReference>
<evidence type="ECO:0000256" key="1">
    <source>
        <dbReference type="ARBA" id="ARBA00004167"/>
    </source>
</evidence>
<dbReference type="PANTHER" id="PTHR46426">
    <property type="entry name" value="PROTEIN DISULFIDE-ISOMERASE TMX3"/>
    <property type="match status" value="1"/>
</dbReference>
<dbReference type="CDD" id="cd02961">
    <property type="entry name" value="PDI_a_family"/>
    <property type="match status" value="1"/>
</dbReference>
<dbReference type="SUPFAM" id="SSF52833">
    <property type="entry name" value="Thioredoxin-like"/>
    <property type="match status" value="2"/>
</dbReference>
<dbReference type="Proteomes" id="UP000001542">
    <property type="component" value="Unassembled WGS sequence"/>
</dbReference>
<evidence type="ECO:0000313" key="8">
    <source>
        <dbReference type="Proteomes" id="UP000001542"/>
    </source>
</evidence>
<dbReference type="VEuPathDB" id="TrichDB:TVAGG3_0123420"/>
<dbReference type="KEGG" id="tva:4749092"/>
<keyword evidence="2" id="KW-0812">Transmembrane</keyword>
<dbReference type="GO" id="GO:0016020">
    <property type="term" value="C:membrane"/>
    <property type="evidence" value="ECO:0007669"/>
    <property type="project" value="UniProtKB-SubCell"/>
</dbReference>
<evidence type="ECO:0000256" key="4">
    <source>
        <dbReference type="ARBA" id="ARBA00023136"/>
    </source>
</evidence>
<comment type="subcellular location">
    <subcellularLocation>
        <location evidence="1">Membrane</location>
        <topology evidence="1">Single-pass membrane protein</topology>
    </subcellularLocation>
</comment>
<dbReference type="PROSITE" id="PS00195">
    <property type="entry name" value="GLUTAREDOXIN_1"/>
    <property type="match status" value="1"/>
</dbReference>
<protein>
    <recommendedName>
        <fullName evidence="6">Thioredoxin domain-containing protein</fullName>
    </recommendedName>
</protein>
<dbReference type="EMBL" id="DS114038">
    <property type="protein sequence ID" value="EAX91399.1"/>
    <property type="molecule type" value="Genomic_DNA"/>
</dbReference>
<keyword evidence="5" id="KW-0175">Coiled coil</keyword>
<sequence length="196" mass="22314">MNPQNEKPFFLMFTSSSCPHCVNAKPIFEDAGRELSEFVEFKEIKSSDEAALASKFRVLYVPAFFFVDKGEISQYSMTLTKDRLVSFIGGKLSKNVKKLQKKLEKLEDSVIVFTKRFTAPSNIAFASCKLSNSNLKFYMVNKQNLAKEFQVEQVPSILLIKDGVTTTYTGPEDFNNLYKQICNHFGIQQSEKNTDL</sequence>
<dbReference type="InterPro" id="IPR013766">
    <property type="entry name" value="Thioredoxin_domain"/>
</dbReference>
<dbReference type="PANTHER" id="PTHR46426:SF1">
    <property type="entry name" value="PROTEIN DISULFIDE-ISOMERASE TMX3"/>
    <property type="match status" value="1"/>
</dbReference>
<feature type="coiled-coil region" evidence="5">
    <location>
        <begin position="89"/>
        <end position="116"/>
    </location>
</feature>
<gene>
    <name evidence="7" type="ORF">TVAG_350930</name>
</gene>
<reference evidence="7" key="2">
    <citation type="journal article" date="2007" name="Science">
        <title>Draft genome sequence of the sexually transmitted pathogen Trichomonas vaginalis.</title>
        <authorList>
            <person name="Carlton J.M."/>
            <person name="Hirt R.P."/>
            <person name="Silva J.C."/>
            <person name="Delcher A.L."/>
            <person name="Schatz M."/>
            <person name="Zhao Q."/>
            <person name="Wortman J.R."/>
            <person name="Bidwell S.L."/>
            <person name="Alsmark U.C.M."/>
            <person name="Besteiro S."/>
            <person name="Sicheritz-Ponten T."/>
            <person name="Noel C.J."/>
            <person name="Dacks J.B."/>
            <person name="Foster P.G."/>
            <person name="Simillion C."/>
            <person name="Van de Peer Y."/>
            <person name="Miranda-Saavedra D."/>
            <person name="Barton G.J."/>
            <person name="Westrop G.D."/>
            <person name="Mueller S."/>
            <person name="Dessi D."/>
            <person name="Fiori P.L."/>
            <person name="Ren Q."/>
            <person name="Paulsen I."/>
            <person name="Zhang H."/>
            <person name="Bastida-Corcuera F.D."/>
            <person name="Simoes-Barbosa A."/>
            <person name="Brown M.T."/>
            <person name="Hayes R.D."/>
            <person name="Mukherjee M."/>
            <person name="Okumura C.Y."/>
            <person name="Schneider R."/>
            <person name="Smith A.J."/>
            <person name="Vanacova S."/>
            <person name="Villalvazo M."/>
            <person name="Haas B.J."/>
            <person name="Pertea M."/>
            <person name="Feldblyum T.V."/>
            <person name="Utterback T.R."/>
            <person name="Shu C.L."/>
            <person name="Osoegawa K."/>
            <person name="de Jong P.J."/>
            <person name="Hrdy I."/>
            <person name="Horvathova L."/>
            <person name="Zubacova Z."/>
            <person name="Dolezal P."/>
            <person name="Malik S.B."/>
            <person name="Logsdon J.M. Jr."/>
            <person name="Henze K."/>
            <person name="Gupta A."/>
            <person name="Wang C.C."/>
            <person name="Dunne R.L."/>
            <person name="Upcroft J.A."/>
            <person name="Upcroft P."/>
            <person name="White O."/>
            <person name="Salzberg S.L."/>
            <person name="Tang P."/>
            <person name="Chiu C.-H."/>
            <person name="Lee Y.-S."/>
            <person name="Embley T.M."/>
            <person name="Coombs G.H."/>
            <person name="Mottram J.C."/>
            <person name="Tachezy J."/>
            <person name="Fraser-Liggett C.M."/>
            <person name="Johnson P.J."/>
        </authorList>
    </citation>
    <scope>NUCLEOTIDE SEQUENCE [LARGE SCALE GENOMIC DNA]</scope>
    <source>
        <strain evidence="7">G3</strain>
    </source>
</reference>
<keyword evidence="8" id="KW-1185">Reference proteome</keyword>
<dbReference type="Pfam" id="PF00085">
    <property type="entry name" value="Thioredoxin"/>
    <property type="match status" value="1"/>
</dbReference>
<feature type="domain" description="Thioredoxin" evidence="6">
    <location>
        <begin position="5"/>
        <end position="88"/>
    </location>
</feature>
<evidence type="ECO:0000259" key="6">
    <source>
        <dbReference type="Pfam" id="PF00085"/>
    </source>
</evidence>
<dbReference type="RefSeq" id="XP_001304329.1">
    <property type="nucleotide sequence ID" value="XM_001304328.1"/>
</dbReference>
<dbReference type="InParanoid" id="A2FUL9"/>
<dbReference type="PROSITE" id="PS51257">
    <property type="entry name" value="PROKAR_LIPOPROTEIN"/>
    <property type="match status" value="1"/>
</dbReference>
<evidence type="ECO:0000256" key="3">
    <source>
        <dbReference type="ARBA" id="ARBA00022989"/>
    </source>
</evidence>
<keyword evidence="4" id="KW-0472">Membrane</keyword>
<organism evidence="7 8">
    <name type="scientific">Trichomonas vaginalis (strain ATCC PRA-98 / G3)</name>
    <dbReference type="NCBI Taxonomy" id="412133"/>
    <lineage>
        <taxon>Eukaryota</taxon>
        <taxon>Metamonada</taxon>
        <taxon>Parabasalia</taxon>
        <taxon>Trichomonadida</taxon>
        <taxon>Trichomonadidae</taxon>
        <taxon>Trichomonas</taxon>
    </lineage>
</organism>
<dbReference type="InterPro" id="IPR011767">
    <property type="entry name" value="GLR_AS"/>
</dbReference>
<dbReference type="STRING" id="5722.A2FUL9"/>